<organism evidence="1 2">
    <name type="scientific">Peronosclerospora sorghi</name>
    <dbReference type="NCBI Taxonomy" id="230839"/>
    <lineage>
        <taxon>Eukaryota</taxon>
        <taxon>Sar</taxon>
        <taxon>Stramenopiles</taxon>
        <taxon>Oomycota</taxon>
        <taxon>Peronosporomycetes</taxon>
        <taxon>Peronosporales</taxon>
        <taxon>Peronosporaceae</taxon>
        <taxon>Peronosclerospora</taxon>
    </lineage>
</organism>
<keyword evidence="2" id="KW-1185">Reference proteome</keyword>
<comment type="caution">
    <text evidence="1">The sequence shown here is derived from an EMBL/GenBank/DDBJ whole genome shotgun (WGS) entry which is preliminary data.</text>
</comment>
<protein>
    <submittedName>
        <fullName evidence="1">Uncharacterized protein</fullName>
    </submittedName>
</protein>
<gene>
    <name evidence="1" type="ORF">PsorP6_011919</name>
</gene>
<evidence type="ECO:0000313" key="1">
    <source>
        <dbReference type="EMBL" id="KAI9918947.1"/>
    </source>
</evidence>
<name>A0ACC0WK32_9STRA</name>
<accession>A0ACC0WK32</accession>
<proteinExistence type="predicted"/>
<dbReference type="EMBL" id="CM047591">
    <property type="protein sequence ID" value="KAI9918947.1"/>
    <property type="molecule type" value="Genomic_DNA"/>
</dbReference>
<reference evidence="1 2" key="1">
    <citation type="journal article" date="2022" name="bioRxiv">
        <title>The genome of the oomycete Peronosclerospora sorghi, a cosmopolitan pathogen of maize and sorghum, is inflated with dispersed pseudogenes.</title>
        <authorList>
            <person name="Fletcher K."/>
            <person name="Martin F."/>
            <person name="Isakeit T."/>
            <person name="Cavanaugh K."/>
            <person name="Magill C."/>
            <person name="Michelmore R."/>
        </authorList>
    </citation>
    <scope>NUCLEOTIDE SEQUENCE [LARGE SCALE GENOMIC DNA]</scope>
    <source>
        <strain evidence="1">P6</strain>
    </source>
</reference>
<sequence>MPGRLDFLGDASIYTRDLANLRHMHANAVKTYDFNSTVDHTDFLNAAYNHSVDPIYVIFSVWIDQTLMLPAISEHSSDFQHIVHEYYRMAKDTGGHPAVMGYSIGGEMNSVTVIHDPSFWRKFHALTRAVRRGLREQDHAQKIITTTFVDDGGETFRAGDTFQADVDLWGSNVYQTDYPGSVIPKFLAGSTSGKPLLVSEYGYPYASNKGIGDTMQLHYVADLLLQQTRALQNNFERTDGVADQVIVGGFVFEYSDEWWKAGNPDVHNLGLVRNRQFPLGYLSEEYFGLHSAARAPRDANGTTLPDVLHERPTVALLKEVWGNGSLVSEGDLIPLCSNRQNDPVTTSNSVVPLIPWSLSLRDYMVFTLFGGMVLFLVIAFRTRARRMMYQELSDTR</sequence>
<evidence type="ECO:0000313" key="2">
    <source>
        <dbReference type="Proteomes" id="UP001163321"/>
    </source>
</evidence>
<dbReference type="Proteomes" id="UP001163321">
    <property type="component" value="Chromosome 12"/>
</dbReference>